<dbReference type="InterPro" id="IPR000086">
    <property type="entry name" value="NUDIX_hydrolase_dom"/>
</dbReference>
<dbReference type="Gene3D" id="3.90.79.10">
    <property type="entry name" value="Nucleoside Triphosphate Pyrophosphohydrolase"/>
    <property type="match status" value="1"/>
</dbReference>
<dbReference type="Pfam" id="PF00293">
    <property type="entry name" value="NUDIX"/>
    <property type="match status" value="1"/>
</dbReference>
<gene>
    <name evidence="4" type="ORF">COU35_00235</name>
</gene>
<dbReference type="CDD" id="cd02883">
    <property type="entry name" value="NUDIX_Hydrolase"/>
    <property type="match status" value="1"/>
</dbReference>
<evidence type="ECO:0000259" key="3">
    <source>
        <dbReference type="PROSITE" id="PS51462"/>
    </source>
</evidence>
<comment type="cofactor">
    <cofactor evidence="1">
        <name>Mg(2+)</name>
        <dbReference type="ChEBI" id="CHEBI:18420"/>
    </cofactor>
</comment>
<reference evidence="5" key="1">
    <citation type="submission" date="2017-09" db="EMBL/GenBank/DDBJ databases">
        <title>Depth-based differentiation of microbial function through sediment-hosted aquifers and enrichment of novel symbionts in the deep terrestrial subsurface.</title>
        <authorList>
            <person name="Probst A.J."/>
            <person name="Ladd B."/>
            <person name="Jarett J.K."/>
            <person name="Geller-Mcgrath D.E."/>
            <person name="Sieber C.M.K."/>
            <person name="Emerson J.B."/>
            <person name="Anantharaman K."/>
            <person name="Thomas B.C."/>
            <person name="Malmstrom R."/>
            <person name="Stieglmeier M."/>
            <person name="Klingl A."/>
            <person name="Woyke T."/>
            <person name="Ryan C.M."/>
            <person name="Banfield J.F."/>
        </authorList>
    </citation>
    <scope>NUCLEOTIDE SEQUENCE [LARGE SCALE GENOMIC DNA]</scope>
</reference>
<evidence type="ECO:0000313" key="4">
    <source>
        <dbReference type="EMBL" id="PIR74886.1"/>
    </source>
</evidence>
<dbReference type="PANTHER" id="PTHR43046:SF14">
    <property type="entry name" value="MUTT_NUDIX FAMILY PROTEIN"/>
    <property type="match status" value="1"/>
</dbReference>
<name>A0A2H0TTM4_9BACT</name>
<dbReference type="PANTHER" id="PTHR43046">
    <property type="entry name" value="GDP-MANNOSE MANNOSYL HYDROLASE"/>
    <property type="match status" value="1"/>
</dbReference>
<dbReference type="PROSITE" id="PS51462">
    <property type="entry name" value="NUDIX"/>
    <property type="match status" value="1"/>
</dbReference>
<evidence type="ECO:0000256" key="1">
    <source>
        <dbReference type="ARBA" id="ARBA00001946"/>
    </source>
</evidence>
<protein>
    <recommendedName>
        <fullName evidence="3">Nudix hydrolase domain-containing protein</fullName>
    </recommendedName>
</protein>
<dbReference type="SUPFAM" id="SSF55811">
    <property type="entry name" value="Nudix"/>
    <property type="match status" value="1"/>
</dbReference>
<dbReference type="AlphaFoldDB" id="A0A2H0TTM4"/>
<keyword evidence="2" id="KW-0378">Hydrolase</keyword>
<dbReference type="GO" id="GO:0016787">
    <property type="term" value="F:hydrolase activity"/>
    <property type="evidence" value="ECO:0007669"/>
    <property type="project" value="UniProtKB-KW"/>
</dbReference>
<dbReference type="EMBL" id="PFCB01000002">
    <property type="protein sequence ID" value="PIR74886.1"/>
    <property type="molecule type" value="Genomic_DNA"/>
</dbReference>
<evidence type="ECO:0000313" key="5">
    <source>
        <dbReference type="Proteomes" id="UP000230154"/>
    </source>
</evidence>
<comment type="caution">
    <text evidence="4">The sequence shown here is derived from an EMBL/GenBank/DDBJ whole genome shotgun (WGS) entry which is preliminary data.</text>
</comment>
<organism evidence="4 5">
    <name type="scientific">Candidatus Magasanikbacteria bacterium CG10_big_fil_rev_8_21_14_0_10_47_10</name>
    <dbReference type="NCBI Taxonomy" id="1974652"/>
    <lineage>
        <taxon>Bacteria</taxon>
        <taxon>Candidatus Magasanikiibacteriota</taxon>
    </lineage>
</organism>
<evidence type="ECO:0000256" key="2">
    <source>
        <dbReference type="ARBA" id="ARBA00022801"/>
    </source>
</evidence>
<dbReference type="InterPro" id="IPR015797">
    <property type="entry name" value="NUDIX_hydrolase-like_dom_sf"/>
</dbReference>
<sequence length="139" mass="15838">MKLPDNTFLVAGPVIIEENNVLLNREYEGTEADEIWMFPGGAVDGAHETFEETAKRECKEELGIDIEILRPLITVLHKLIDEDGHVLLIHFLAKRIGEIKPGEETLEWGWFDIHNLPEKTAPNVQEVIHAYLNENNNTI</sequence>
<proteinExistence type="predicted"/>
<feature type="domain" description="Nudix hydrolase" evidence="3">
    <location>
        <begin position="6"/>
        <end position="136"/>
    </location>
</feature>
<accession>A0A2H0TTM4</accession>
<dbReference type="Proteomes" id="UP000230154">
    <property type="component" value="Unassembled WGS sequence"/>
</dbReference>